<evidence type="ECO:0000313" key="2">
    <source>
        <dbReference type="Proteomes" id="UP000501237"/>
    </source>
</evidence>
<protein>
    <submittedName>
        <fullName evidence="1">Uncharacterized protein</fullName>
    </submittedName>
</protein>
<reference evidence="1 2" key="1">
    <citation type="journal article" date="2020" name="Microbiol. Resour. Announc.">
        <title>Complete genome sequence of Pseudomonas otitidis strain MrB4, isolated from Lake Biwa in Japan.</title>
        <authorList>
            <person name="Miyazaki K."/>
            <person name="Hase E."/>
            <person name="Maruya T."/>
        </authorList>
    </citation>
    <scope>NUCLEOTIDE SEQUENCE [LARGE SCALE GENOMIC DNA]</scope>
    <source>
        <strain evidence="1 2">MrB4</strain>
    </source>
</reference>
<dbReference type="KEGG" id="poj:PtoMrB4_20490"/>
<dbReference type="Proteomes" id="UP000501237">
    <property type="component" value="Chromosome"/>
</dbReference>
<sequence>MVFFLFMILSQDGFPWSTRGARGAEARLARMNPGLDLVREIMMAGATIALREGL</sequence>
<evidence type="ECO:0000313" key="1">
    <source>
        <dbReference type="EMBL" id="BCA28072.1"/>
    </source>
</evidence>
<dbReference type="AlphaFoldDB" id="A0A679GG36"/>
<accession>A0A679GG36</accession>
<proteinExistence type="predicted"/>
<name>A0A679GG36_9GAMM</name>
<gene>
    <name evidence="1" type="ORF">PtoMrB4_20490</name>
</gene>
<dbReference type="EMBL" id="AP022642">
    <property type="protein sequence ID" value="BCA28072.1"/>
    <property type="molecule type" value="Genomic_DNA"/>
</dbReference>
<organism evidence="1 2">
    <name type="scientific">Metapseudomonas otitidis</name>
    <dbReference type="NCBI Taxonomy" id="319939"/>
    <lineage>
        <taxon>Bacteria</taxon>
        <taxon>Pseudomonadati</taxon>
        <taxon>Pseudomonadota</taxon>
        <taxon>Gammaproteobacteria</taxon>
        <taxon>Pseudomonadales</taxon>
        <taxon>Pseudomonadaceae</taxon>
        <taxon>Metapseudomonas</taxon>
    </lineage>
</organism>